<dbReference type="Proteomes" id="UP001279734">
    <property type="component" value="Unassembled WGS sequence"/>
</dbReference>
<keyword evidence="1" id="KW-1133">Transmembrane helix</keyword>
<evidence type="ECO:0000256" key="1">
    <source>
        <dbReference type="SAM" id="Phobius"/>
    </source>
</evidence>
<keyword evidence="3" id="KW-1185">Reference proteome</keyword>
<comment type="caution">
    <text evidence="2">The sequence shown here is derived from an EMBL/GenBank/DDBJ whole genome shotgun (WGS) entry which is preliminary data.</text>
</comment>
<dbReference type="AlphaFoldDB" id="A0AAD3T819"/>
<keyword evidence="1" id="KW-0472">Membrane</keyword>
<evidence type="ECO:0000313" key="3">
    <source>
        <dbReference type="Proteomes" id="UP001279734"/>
    </source>
</evidence>
<protein>
    <submittedName>
        <fullName evidence="2">Uncharacterized protein</fullName>
    </submittedName>
</protein>
<gene>
    <name evidence="2" type="ORF">Nepgr_025997</name>
</gene>
<accession>A0AAD3T819</accession>
<dbReference type="EMBL" id="BSYO01000027">
    <property type="protein sequence ID" value="GMH24154.1"/>
    <property type="molecule type" value="Genomic_DNA"/>
</dbReference>
<keyword evidence="1" id="KW-0812">Transmembrane</keyword>
<proteinExistence type="predicted"/>
<name>A0AAD3T819_NEPGR</name>
<organism evidence="2 3">
    <name type="scientific">Nepenthes gracilis</name>
    <name type="common">Slender pitcher plant</name>
    <dbReference type="NCBI Taxonomy" id="150966"/>
    <lineage>
        <taxon>Eukaryota</taxon>
        <taxon>Viridiplantae</taxon>
        <taxon>Streptophyta</taxon>
        <taxon>Embryophyta</taxon>
        <taxon>Tracheophyta</taxon>
        <taxon>Spermatophyta</taxon>
        <taxon>Magnoliopsida</taxon>
        <taxon>eudicotyledons</taxon>
        <taxon>Gunneridae</taxon>
        <taxon>Pentapetalae</taxon>
        <taxon>Caryophyllales</taxon>
        <taxon>Nepenthaceae</taxon>
        <taxon>Nepenthes</taxon>
    </lineage>
</organism>
<feature type="transmembrane region" description="Helical" evidence="1">
    <location>
        <begin position="39"/>
        <end position="62"/>
    </location>
</feature>
<reference evidence="2" key="1">
    <citation type="submission" date="2023-05" db="EMBL/GenBank/DDBJ databases">
        <title>Nepenthes gracilis genome sequencing.</title>
        <authorList>
            <person name="Fukushima K."/>
        </authorList>
    </citation>
    <scope>NUCLEOTIDE SEQUENCE</scope>
    <source>
        <strain evidence="2">SING2019-196</strain>
    </source>
</reference>
<evidence type="ECO:0000313" key="2">
    <source>
        <dbReference type="EMBL" id="GMH24154.1"/>
    </source>
</evidence>
<sequence>MYRCHESLAASLLICRAGAVAMSQIAVGRFWIMNFCLMPMLFDLFLAAMLSGCAGWICAAGFRLIPCILPMGVGVAARFGCCNGRSTTTSIMVFLMPCKPLIMLNHDCCV</sequence>